<feature type="binding site" evidence="7">
    <location>
        <position position="1359"/>
    </location>
    <ligand>
        <name>Zn(2+)</name>
        <dbReference type="ChEBI" id="CHEBI:29105"/>
        <label>1</label>
    </ligand>
</feature>
<feature type="domain" description="PDEase" evidence="11">
    <location>
        <begin position="1131"/>
        <end position="1372"/>
    </location>
</feature>
<comment type="cofactor">
    <cofactor evidence="8">
        <name>a divalent metal cation</name>
        <dbReference type="ChEBI" id="CHEBI:60240"/>
    </cofactor>
    <text evidence="8">Binds 2 divalent metal cations per subunit. Site 1 may preferentially bind zinc ions, while site 2 has a preference for magnesium and/or manganese ions.</text>
</comment>
<dbReference type="SUPFAM" id="SSF55781">
    <property type="entry name" value="GAF domain-like"/>
    <property type="match status" value="2"/>
</dbReference>
<dbReference type="Gene3D" id="1.10.1300.10">
    <property type="entry name" value="3'5'-cyclic nucleotide phosphodiesterase, catalytic domain"/>
    <property type="match status" value="2"/>
</dbReference>
<dbReference type="Pfam" id="PF09004">
    <property type="entry name" value="ALKBH8_N"/>
    <property type="match status" value="1"/>
</dbReference>
<dbReference type="EC" id="3.1.4.-" evidence="8"/>
<dbReference type="PRINTS" id="PR00387">
    <property type="entry name" value="PDIESTERASE1"/>
</dbReference>
<dbReference type="InterPro" id="IPR043128">
    <property type="entry name" value="Rev_trsase/Diguanyl_cyclase"/>
</dbReference>
<dbReference type="FunFam" id="3.30.450.40:FF:000018">
    <property type="entry name" value="Phosphodiesterase"/>
    <property type="match status" value="1"/>
</dbReference>
<evidence type="ECO:0000256" key="3">
    <source>
        <dbReference type="ARBA" id="ARBA00022723"/>
    </source>
</evidence>
<evidence type="ECO:0000256" key="9">
    <source>
        <dbReference type="SAM" id="Coils"/>
    </source>
</evidence>
<feature type="binding site" evidence="7">
    <location>
        <position position="1248"/>
    </location>
    <ligand>
        <name>Zn(2+)</name>
        <dbReference type="ChEBI" id="CHEBI:29105"/>
        <label>2</label>
    </ligand>
</feature>
<keyword evidence="9" id="KW-0175">Coiled coil</keyword>
<dbReference type="InterPro" id="IPR002073">
    <property type="entry name" value="PDEase_catalytic_dom"/>
</dbReference>
<dbReference type="InterPro" id="IPR023088">
    <property type="entry name" value="PDEase"/>
</dbReference>
<gene>
    <name evidence="12" type="ORF">QTP70_027138</name>
</gene>
<dbReference type="Pfam" id="PF00233">
    <property type="entry name" value="PDEase_I"/>
    <property type="match status" value="2"/>
</dbReference>
<dbReference type="PROSITE" id="PS50878">
    <property type="entry name" value="RT_POL"/>
    <property type="match status" value="1"/>
</dbReference>
<feature type="domain" description="Reverse transcriptase" evidence="10">
    <location>
        <begin position="526"/>
        <end position="765"/>
    </location>
</feature>
<dbReference type="Pfam" id="PF01590">
    <property type="entry name" value="GAF"/>
    <property type="match status" value="2"/>
</dbReference>
<dbReference type="GO" id="GO:0016706">
    <property type="term" value="F:2-oxoglutarate-dependent dioxygenase activity"/>
    <property type="evidence" value="ECO:0007669"/>
    <property type="project" value="InterPro"/>
</dbReference>
<dbReference type="InterPro" id="IPR000477">
    <property type="entry name" value="RT_dom"/>
</dbReference>
<evidence type="ECO:0000256" key="6">
    <source>
        <dbReference type="PIRSR" id="PIRSR623088-1"/>
    </source>
</evidence>
<dbReference type="Gene3D" id="3.30.450.40">
    <property type="match status" value="3"/>
</dbReference>
<feature type="binding site" evidence="7">
    <location>
        <position position="1248"/>
    </location>
    <ligand>
        <name>Zn(2+)</name>
        <dbReference type="ChEBI" id="CHEBI:29105"/>
        <label>1</label>
    </ligand>
</feature>
<feature type="binding site" evidence="7">
    <location>
        <position position="1247"/>
    </location>
    <ligand>
        <name>Zn(2+)</name>
        <dbReference type="ChEBI" id="CHEBI:29105"/>
        <label>1</label>
    </ligand>
</feature>
<keyword evidence="2" id="KW-0140">cGMP</keyword>
<comment type="caution">
    <text evidence="12">The sequence shown here is derived from an EMBL/GenBank/DDBJ whole genome shotgun (WGS) entry which is preliminary data.</text>
</comment>
<dbReference type="FunFam" id="1.10.1300.10:FF:000039">
    <property type="entry name" value="Phosphodiesterase"/>
    <property type="match status" value="1"/>
</dbReference>
<proteinExistence type="inferred from homology"/>
<dbReference type="FunFam" id="3.30.450.40:FF:000004">
    <property type="entry name" value="Phosphodiesterase"/>
    <property type="match status" value="1"/>
</dbReference>
<dbReference type="Pfam" id="PF00078">
    <property type="entry name" value="RVT_1"/>
    <property type="match status" value="1"/>
</dbReference>
<dbReference type="InterPro" id="IPR043502">
    <property type="entry name" value="DNA/RNA_pol_sf"/>
</dbReference>
<evidence type="ECO:0000313" key="12">
    <source>
        <dbReference type="EMBL" id="KAK3543724.1"/>
    </source>
</evidence>
<evidence type="ECO:0000259" key="10">
    <source>
        <dbReference type="PROSITE" id="PS50878"/>
    </source>
</evidence>
<dbReference type="InterPro" id="IPR036691">
    <property type="entry name" value="Endo/exonu/phosph_ase_sf"/>
</dbReference>
<accession>A0AAE0R783</accession>
<feature type="active site" description="Proton donor" evidence="6">
    <location>
        <position position="1207"/>
    </location>
</feature>
<evidence type="ECO:0000259" key="11">
    <source>
        <dbReference type="PROSITE" id="PS51845"/>
    </source>
</evidence>
<keyword evidence="5 8" id="KW-0378">Hydrolase</keyword>
<dbReference type="PROSITE" id="PS51845">
    <property type="entry name" value="PDEASE_I_2"/>
    <property type="match status" value="2"/>
</dbReference>
<comment type="similarity">
    <text evidence="8">Belongs to the cyclic nucleotide phosphodiesterase family.</text>
</comment>
<protein>
    <recommendedName>
        <fullName evidence="8">Phosphodiesterase</fullName>
        <ecNumber evidence="8">3.1.4.-</ecNumber>
    </recommendedName>
</protein>
<evidence type="ECO:0000313" key="13">
    <source>
        <dbReference type="Proteomes" id="UP001274896"/>
    </source>
</evidence>
<dbReference type="GO" id="GO:0007165">
    <property type="term" value="P:signal transduction"/>
    <property type="evidence" value="ECO:0007669"/>
    <property type="project" value="InterPro"/>
</dbReference>
<evidence type="ECO:0000256" key="5">
    <source>
        <dbReference type="ARBA" id="ARBA00022801"/>
    </source>
</evidence>
<evidence type="ECO:0000256" key="7">
    <source>
        <dbReference type="PIRSR" id="PIRSR623088-3"/>
    </source>
</evidence>
<dbReference type="GO" id="GO:0004114">
    <property type="term" value="F:3',5'-cyclic-nucleotide phosphodiesterase activity"/>
    <property type="evidence" value="ECO:0007669"/>
    <property type="project" value="InterPro"/>
</dbReference>
<sequence length="1924" mass="222396">MAVPNMVFSDVETFLDKHPELFEDYLNRKGKYSMVEKWLKTHQANKNPATDPEKSYVCKDSWASKGDGLQRRASQKELRKTFARSKAINANRTYDEHVNSRAQEPLTSMRRRALLRKASSLPPTTAHILSALLESRVNIPQYPSTAVDFKYYLKEHNEREFFLELVKDISNDLDLTSLSYKILVFVCIMVDADRCSLFLVEGTANKKTLVSKFFDVHAGTTVLPSLSNSDEVQVPWGKGIIGYVAEHGETVNIPDAYQDHRFSDEIDKLTGYKTKSLLCMPIRNSDGEIIGVAQAINKSPSGALFTEDDEKVGCELEEKERFWSELDEVMESIPTGERVVIGADFNGHVGEGNTGDEEVMGKFGVKERNLEGQTVVDFAKRMDMGVVNTYFQKREEHRVTYKSGGRSTQVDYILCRRGNLKEISDCKVVVGESVARQHRMVVCRMTLMVCKKKRSKIEKKTKWWKLKKEECCEEFRQKLRQALGGQVVLPDDWETTAEVIRETGRKVLGVSSGRRKEDKETWWWNEEVQDSIQRKRLAKWDMDRTEENRQEYKELQRRVKREVSKAKQKAYDELYTRLDTREGEKDLYGLARQRDRDGKDVQQVRVIKDRDGRVLTNLEKAYDRVPREELWYCMRKSGVAEKYVRVVQDMCERSRAVVRCAVGQTEEFKVEVGLHQGSALSPFLFAIVMDQLSEEVRQESPWTMMFADDIVICSESREQVEENLERWRFALERRGMKDITDPLLDPLQFAYRANRSVDDAVNMALHFILQHLDSPGSYARILFVDFSWIMDFLTDRWQFVRSVKLLKFADDTTLIGLISDGDESAYRGTAITKELKWEQNIRSLTKKAQQRMYFLQQLKKFLLPVKMLVNFYTAIIESILTSSITSPSISLTLLHCKLQHVLQMYLPFCGIAISNAQLFAASRKEYDRSRALLEVVNDLFEEQTDLEKIVRKIMHRAQTLLKCEHCSVQLLEDIESPVVKFTKSFELLSPKCSADTENSFKDSMEKSSYSDWLINNSIAELVASTGLPVNISDTYQDPRFDTEADQFSGFHIRSVLCVPIWNSNHQIIGVAQVLNRLDGKPFDDADQRLFEAFVIFCGLGINNTIMYDQVKKSWAKQSVALDVLSYHATCSKTEVDKFKAANIPLVCELGIDKLSFDDFSLDVDAMITAALRMFMELGMVQKFKIDYETLCRWLLTVRKNYRNVLYHNWRHAFNVCQCMFSMLSTAGFQETLSELEILALIVGCVCHDLDHRGTNNAFQAKTGSALSLLYGTSATMEHHHFNHAVMILQSEGHNIFSNLSSRDYGNLMQLLKQSILATDLTLYFENRNRFFELVNKGDYNWNVKEHRDMFRSMLMTACDLGAVTKPWEISRKARTDSSSLIHVIICTVAELVTSRFWSELDEVIESIPTGERVVIGADFNGHVGEGNTGDEEVMGKFGVKERNLEGQMVVDFAKRMVMAVVNTYFQKREEHRVTYKSGGRSTQVDYILCRRGNLKEISDCKVVVGESVARQHRMVVCRMTLMVCNEKRSKIEKKTKRWKLKKEERCEEFRQKLRQALGGQVLLPDDWETTAEVIRETGRKVLGVSSGRRKEDKETWWWNEEVQDSIQRKRLAKKKWDMDRTEENRQEYKELQCRVKREVSKAKQKAYDELYTRLDTREGQKDLYRLARQRDRDGKDVQQKVDKIRKDEVRKALKRMKSGKAVGPDDIPVEVWKCLGEAAVEFLTSLFNRVLENLEKAYDRVPREELWYCMRKSGVAEKYVRVVQDIESREQVEENLERWRFALERRGMKVSRSKTEYMCVNEREGSGTVRLQGEEVKKVQEFKYLGSTVQSNGECGKEAIFDRNRKDELPGLQLEWIDGICTPLYEAFVKLNPKLQPMVDMIQANRAMWDDLHQKRQRSQELVHLHSATCDGDIGGNEVPKAAS</sequence>
<dbReference type="InterPro" id="IPR023174">
    <property type="entry name" value="PDEase_CS"/>
</dbReference>
<keyword evidence="4" id="KW-0677">Repeat</keyword>
<feature type="binding site" evidence="7">
    <location>
        <position position="1211"/>
    </location>
    <ligand>
        <name>Zn(2+)</name>
        <dbReference type="ChEBI" id="CHEBI:29105"/>
        <label>1</label>
    </ligand>
</feature>
<dbReference type="InterPro" id="IPR036971">
    <property type="entry name" value="PDEase_catalytic_dom_sf"/>
</dbReference>
<keyword evidence="13" id="KW-1185">Reference proteome</keyword>
<reference evidence="12" key="1">
    <citation type="submission" date="2023-06" db="EMBL/GenBank/DDBJ databases">
        <title>Male Hemibagrus guttatus genome.</title>
        <authorList>
            <person name="Bian C."/>
        </authorList>
    </citation>
    <scope>NUCLEOTIDE SEQUENCE</scope>
    <source>
        <strain evidence="12">Male_cb2023</strain>
        <tissue evidence="12">Muscle</tissue>
    </source>
</reference>
<dbReference type="Proteomes" id="UP001274896">
    <property type="component" value="Unassembled WGS sequence"/>
</dbReference>
<evidence type="ECO:0000256" key="1">
    <source>
        <dbReference type="ARBA" id="ARBA00010879"/>
    </source>
</evidence>
<dbReference type="SUPFAM" id="SSF56672">
    <property type="entry name" value="DNA/RNA polymerases"/>
    <property type="match status" value="1"/>
</dbReference>
<dbReference type="SUPFAM" id="SSF56219">
    <property type="entry name" value="DNase I-like"/>
    <property type="match status" value="2"/>
</dbReference>
<comment type="similarity">
    <text evidence="1">Belongs to the beta type-B retroviral polymerase family. HERV class-II K(HML-2) pol subfamily.</text>
</comment>
<evidence type="ECO:0000256" key="2">
    <source>
        <dbReference type="ARBA" id="ARBA00022535"/>
    </source>
</evidence>
<organism evidence="12 13">
    <name type="scientific">Hemibagrus guttatus</name>
    <dbReference type="NCBI Taxonomy" id="175788"/>
    <lineage>
        <taxon>Eukaryota</taxon>
        <taxon>Metazoa</taxon>
        <taxon>Chordata</taxon>
        <taxon>Craniata</taxon>
        <taxon>Vertebrata</taxon>
        <taxon>Euteleostomi</taxon>
        <taxon>Actinopterygii</taxon>
        <taxon>Neopterygii</taxon>
        <taxon>Teleostei</taxon>
        <taxon>Ostariophysi</taxon>
        <taxon>Siluriformes</taxon>
        <taxon>Bagridae</taxon>
        <taxon>Hemibagrus</taxon>
    </lineage>
</organism>
<dbReference type="PROSITE" id="PS00126">
    <property type="entry name" value="PDEASE_I_1"/>
    <property type="match status" value="1"/>
</dbReference>
<dbReference type="CDD" id="cd00077">
    <property type="entry name" value="HDc"/>
    <property type="match status" value="1"/>
</dbReference>
<dbReference type="GO" id="GO:0046872">
    <property type="term" value="F:metal ion binding"/>
    <property type="evidence" value="ECO:0007669"/>
    <property type="project" value="UniProtKB-KW"/>
</dbReference>
<dbReference type="SMART" id="SM00471">
    <property type="entry name" value="HDc"/>
    <property type="match status" value="1"/>
</dbReference>
<dbReference type="SUPFAM" id="SSF109604">
    <property type="entry name" value="HD-domain/PDEase-like"/>
    <property type="match status" value="2"/>
</dbReference>
<evidence type="ECO:0000256" key="8">
    <source>
        <dbReference type="RuleBase" id="RU363067"/>
    </source>
</evidence>
<keyword evidence="3 7" id="KW-0479">Metal-binding</keyword>
<dbReference type="PANTHER" id="PTHR11347">
    <property type="entry name" value="CYCLIC NUCLEOTIDE PHOSPHODIESTERASE"/>
    <property type="match status" value="1"/>
</dbReference>
<dbReference type="GO" id="GO:0008168">
    <property type="term" value="F:methyltransferase activity"/>
    <property type="evidence" value="ECO:0007669"/>
    <property type="project" value="InterPro"/>
</dbReference>
<feature type="coiled-coil region" evidence="9">
    <location>
        <begin position="542"/>
        <end position="569"/>
    </location>
</feature>
<dbReference type="InterPro" id="IPR003607">
    <property type="entry name" value="HD/PDEase_dom"/>
</dbReference>
<dbReference type="EMBL" id="JAUCMX010000006">
    <property type="protein sequence ID" value="KAK3543724.1"/>
    <property type="molecule type" value="Genomic_DNA"/>
</dbReference>
<dbReference type="Gene3D" id="3.60.10.10">
    <property type="entry name" value="Endonuclease/exonuclease/phosphatase"/>
    <property type="match status" value="2"/>
</dbReference>
<feature type="domain" description="PDEase" evidence="11">
    <location>
        <begin position="1839"/>
        <end position="1896"/>
    </location>
</feature>
<dbReference type="InterPro" id="IPR015095">
    <property type="entry name" value="AlkB_hom8_N"/>
</dbReference>
<name>A0AAE0R783_9TELE</name>
<dbReference type="InterPro" id="IPR003018">
    <property type="entry name" value="GAF"/>
</dbReference>
<dbReference type="Gene3D" id="3.30.70.270">
    <property type="match status" value="1"/>
</dbReference>
<dbReference type="InterPro" id="IPR029016">
    <property type="entry name" value="GAF-like_dom_sf"/>
</dbReference>
<evidence type="ECO:0000256" key="4">
    <source>
        <dbReference type="ARBA" id="ARBA00022737"/>
    </source>
</evidence>
<dbReference type="SMART" id="SM00065">
    <property type="entry name" value="GAF"/>
    <property type="match status" value="2"/>
</dbReference>